<dbReference type="CDD" id="cd09739">
    <property type="entry name" value="Cas6_I-F"/>
    <property type="match status" value="1"/>
</dbReference>
<dbReference type="AlphaFoldDB" id="A0A1I1TU20"/>
<dbReference type="InterPro" id="IPR013396">
    <property type="entry name" value="CRISPR-assoc_prot_Csy4"/>
</dbReference>
<evidence type="ECO:0000313" key="2">
    <source>
        <dbReference type="Proteomes" id="UP000198862"/>
    </source>
</evidence>
<reference evidence="1 2" key="1">
    <citation type="submission" date="2016-10" db="EMBL/GenBank/DDBJ databases">
        <authorList>
            <person name="de Groot N.N."/>
        </authorList>
    </citation>
    <scope>NUCLEOTIDE SEQUENCE [LARGE SCALE GENOMIC DNA]</scope>
    <source>
        <strain evidence="1 2">DSM 6059</strain>
    </source>
</reference>
<sequence>MDYYFDIKIVPTTELRENVLLNKVYAQLHKALGRLTSDAIGVSFPDYNLLLGKTLRLHGNEAMLNDLQGLNWLGELSTNCKISAIKPVPNNVMYRTVSRKQSNMTQSKLNRLIKRGSISPDEVKAYKAKMFTKGLDNPYLELTSDCNGHFHRRYFQFGDLLEKPVAGQFDLFGLSKQATVPWF</sequence>
<dbReference type="GO" id="GO:0043571">
    <property type="term" value="P:maintenance of CRISPR repeat elements"/>
    <property type="evidence" value="ECO:0007669"/>
    <property type="project" value="InterPro"/>
</dbReference>
<dbReference type="Proteomes" id="UP000198862">
    <property type="component" value="Unassembled WGS sequence"/>
</dbReference>
<organism evidence="1 2">
    <name type="scientific">Pseudoalteromonas denitrificans DSM 6059</name>
    <dbReference type="NCBI Taxonomy" id="1123010"/>
    <lineage>
        <taxon>Bacteria</taxon>
        <taxon>Pseudomonadati</taxon>
        <taxon>Pseudomonadota</taxon>
        <taxon>Gammaproteobacteria</taxon>
        <taxon>Alteromonadales</taxon>
        <taxon>Pseudoalteromonadaceae</taxon>
        <taxon>Pseudoalteromonas</taxon>
    </lineage>
</organism>
<gene>
    <name evidence="1" type="ORF">SAMN02745724_05004</name>
</gene>
<protein>
    <submittedName>
        <fullName evidence="1">CRISPR-associated protein, Csy4 family</fullName>
    </submittedName>
</protein>
<evidence type="ECO:0000313" key="1">
    <source>
        <dbReference type="EMBL" id="SFD62176.1"/>
    </source>
</evidence>
<dbReference type="Gene3D" id="3.30.70.2540">
    <property type="entry name" value="CRISPR-associated endoribonuclease Cas6/Csy4"/>
    <property type="match status" value="1"/>
</dbReference>
<proteinExistence type="predicted"/>
<dbReference type="InterPro" id="IPR042564">
    <property type="entry name" value="CRISPR-Cas6/Csy4_sf"/>
</dbReference>
<dbReference type="Pfam" id="PF09618">
    <property type="entry name" value="Cas_Csy4"/>
    <property type="match status" value="1"/>
</dbReference>
<dbReference type="RefSeq" id="WP_091991239.1">
    <property type="nucleotide sequence ID" value="NZ_FOLO01000075.1"/>
</dbReference>
<accession>A0A1I1TU20</accession>
<dbReference type="OrthoDB" id="259831at2"/>
<dbReference type="EMBL" id="FOLO01000075">
    <property type="protein sequence ID" value="SFD62176.1"/>
    <property type="molecule type" value="Genomic_DNA"/>
</dbReference>
<dbReference type="NCBIfam" id="TIGR02563">
    <property type="entry name" value="cas_Csy4"/>
    <property type="match status" value="1"/>
</dbReference>
<keyword evidence="2" id="KW-1185">Reference proteome</keyword>
<dbReference type="GO" id="GO:0004519">
    <property type="term" value="F:endonuclease activity"/>
    <property type="evidence" value="ECO:0007669"/>
    <property type="project" value="InterPro"/>
</dbReference>
<name>A0A1I1TU20_9GAMM</name>
<dbReference type="STRING" id="1123010.SAMN02745724_05004"/>